<keyword evidence="1" id="KW-0812">Transmembrane</keyword>
<evidence type="ECO:0000256" key="1">
    <source>
        <dbReference type="SAM" id="Phobius"/>
    </source>
</evidence>
<dbReference type="EMBL" id="JACEFO010000661">
    <property type="protein sequence ID" value="KAF8762280.1"/>
    <property type="molecule type" value="Genomic_DNA"/>
</dbReference>
<name>A0A835FJH9_9POAL</name>
<sequence length="86" mass="9746">MKVLGMKVARGQALGTTSVTIIQGNILSLVLVFVRFSEDVRMLKEMGMDAYRGDARRRHKLSRHSVLQNLINSLKQNGENLNYNNE</sequence>
<reference evidence="2" key="1">
    <citation type="submission" date="2020-07" db="EMBL/GenBank/DDBJ databases">
        <title>Genome sequence and genetic diversity analysis of an under-domesticated orphan crop, white fonio (Digitaria exilis).</title>
        <authorList>
            <person name="Bennetzen J.L."/>
            <person name="Chen S."/>
            <person name="Ma X."/>
            <person name="Wang X."/>
            <person name="Yssel A.E.J."/>
            <person name="Chaluvadi S.R."/>
            <person name="Johnson M."/>
            <person name="Gangashetty P."/>
            <person name="Hamidou F."/>
            <person name="Sanogo M.D."/>
            <person name="Zwaenepoel A."/>
            <person name="Wallace J."/>
            <person name="Van De Peer Y."/>
            <person name="Van Deynze A."/>
        </authorList>
    </citation>
    <scope>NUCLEOTIDE SEQUENCE</scope>
    <source>
        <tissue evidence="2">Leaves</tissue>
    </source>
</reference>
<keyword evidence="1" id="KW-1133">Transmembrane helix</keyword>
<organism evidence="2 3">
    <name type="scientific">Digitaria exilis</name>
    <dbReference type="NCBI Taxonomy" id="1010633"/>
    <lineage>
        <taxon>Eukaryota</taxon>
        <taxon>Viridiplantae</taxon>
        <taxon>Streptophyta</taxon>
        <taxon>Embryophyta</taxon>
        <taxon>Tracheophyta</taxon>
        <taxon>Spermatophyta</taxon>
        <taxon>Magnoliopsida</taxon>
        <taxon>Liliopsida</taxon>
        <taxon>Poales</taxon>
        <taxon>Poaceae</taxon>
        <taxon>PACMAD clade</taxon>
        <taxon>Panicoideae</taxon>
        <taxon>Panicodae</taxon>
        <taxon>Paniceae</taxon>
        <taxon>Anthephorinae</taxon>
        <taxon>Digitaria</taxon>
    </lineage>
</organism>
<comment type="caution">
    <text evidence="2">The sequence shown here is derived from an EMBL/GenBank/DDBJ whole genome shotgun (WGS) entry which is preliminary data.</text>
</comment>
<dbReference type="Proteomes" id="UP000636709">
    <property type="component" value="Unassembled WGS sequence"/>
</dbReference>
<accession>A0A835FJH9</accession>
<evidence type="ECO:0000313" key="3">
    <source>
        <dbReference type="Proteomes" id="UP000636709"/>
    </source>
</evidence>
<protein>
    <submittedName>
        <fullName evidence="2">Uncharacterized protein</fullName>
    </submittedName>
</protein>
<proteinExistence type="predicted"/>
<keyword evidence="3" id="KW-1185">Reference proteome</keyword>
<dbReference type="AlphaFoldDB" id="A0A835FJH9"/>
<evidence type="ECO:0000313" key="2">
    <source>
        <dbReference type="EMBL" id="KAF8762280.1"/>
    </source>
</evidence>
<keyword evidence="1" id="KW-0472">Membrane</keyword>
<feature type="transmembrane region" description="Helical" evidence="1">
    <location>
        <begin position="12"/>
        <end position="34"/>
    </location>
</feature>
<gene>
    <name evidence="2" type="ORF">HU200_009669</name>
</gene>